<dbReference type="RefSeq" id="WP_378588837.1">
    <property type="nucleotide sequence ID" value="NZ_JBHSKD010000007.1"/>
</dbReference>
<dbReference type="Gene3D" id="1.10.10.2840">
    <property type="entry name" value="PucR C-terminal helix-turn-helix domain"/>
    <property type="match status" value="1"/>
</dbReference>
<dbReference type="InterPro" id="IPR058663">
    <property type="entry name" value="PucR-like_N"/>
</dbReference>
<organism evidence="3 4">
    <name type="scientific">Nocardioides taihuensis</name>
    <dbReference type="NCBI Taxonomy" id="1835606"/>
    <lineage>
        <taxon>Bacteria</taxon>
        <taxon>Bacillati</taxon>
        <taxon>Actinomycetota</taxon>
        <taxon>Actinomycetes</taxon>
        <taxon>Propionibacteriales</taxon>
        <taxon>Nocardioidaceae</taxon>
        <taxon>Nocardioides</taxon>
    </lineage>
</organism>
<proteinExistence type="predicted"/>
<dbReference type="InterPro" id="IPR025736">
    <property type="entry name" value="PucR_C-HTH_dom"/>
</dbReference>
<feature type="domain" description="PucR-like N-terminal" evidence="2">
    <location>
        <begin position="17"/>
        <end position="182"/>
    </location>
</feature>
<protein>
    <submittedName>
        <fullName evidence="3">PucR family transcriptional regulator</fullName>
    </submittedName>
</protein>
<dbReference type="EMBL" id="JBHSKD010000007">
    <property type="protein sequence ID" value="MFC5176480.1"/>
    <property type="molecule type" value="Genomic_DNA"/>
</dbReference>
<name>A0ABW0BGX2_9ACTN</name>
<dbReference type="InterPro" id="IPR051448">
    <property type="entry name" value="CdaR-like_regulators"/>
</dbReference>
<evidence type="ECO:0000259" key="1">
    <source>
        <dbReference type="Pfam" id="PF13556"/>
    </source>
</evidence>
<accession>A0ABW0BGX2</accession>
<dbReference type="PANTHER" id="PTHR33744">
    <property type="entry name" value="CARBOHYDRATE DIACID REGULATOR"/>
    <property type="match status" value="1"/>
</dbReference>
<sequence>MVRRGPRRTAGHGLHLRPEAIEEMRSRLPQVADETVAAIIAEVPSYRGALSGVMGENIRTAVQLALGGFISLAARRRGADAGTPAAPATEGAYQLGRGEARSGRSVDALLAAYRIGARVSWREMSATAVRNGVDAETLASFAELVFAYIDELSAASVAGHTDELATSGRVRQRLLERLVHHLLTGAAPQVVQAAAERAGWEPPTTLTAVVVPESQVRPVVGALSPGTLQAAEDLPGLDDRVLLLVPDAGGRARGALLRAIEGRGAVAGPARPWLEVPSSVDRALRALRAGIGPDTEEHLARLVLTADPEALADLRARALAPLEGLRPATAEKLAETLRAWLLHQGRRDDVAEALFVHPQTVRYRMGQLRDVYGDRLEDPAVVLDLTLALALDDAAAQTSSRASSASAS</sequence>
<keyword evidence="4" id="KW-1185">Reference proteome</keyword>
<evidence type="ECO:0000259" key="2">
    <source>
        <dbReference type="Pfam" id="PF25906"/>
    </source>
</evidence>
<comment type="caution">
    <text evidence="3">The sequence shown here is derived from an EMBL/GenBank/DDBJ whole genome shotgun (WGS) entry which is preliminary data.</text>
</comment>
<evidence type="ECO:0000313" key="3">
    <source>
        <dbReference type="EMBL" id="MFC5176480.1"/>
    </source>
</evidence>
<dbReference type="Pfam" id="PF25906">
    <property type="entry name" value="PucR-like_N"/>
    <property type="match status" value="1"/>
</dbReference>
<feature type="domain" description="PucR C-terminal helix-turn-helix" evidence="1">
    <location>
        <begin position="333"/>
        <end position="390"/>
    </location>
</feature>
<dbReference type="PANTHER" id="PTHR33744:SF1">
    <property type="entry name" value="DNA-BINDING TRANSCRIPTIONAL ACTIVATOR ADER"/>
    <property type="match status" value="1"/>
</dbReference>
<dbReference type="Proteomes" id="UP001596087">
    <property type="component" value="Unassembled WGS sequence"/>
</dbReference>
<evidence type="ECO:0000313" key="4">
    <source>
        <dbReference type="Proteomes" id="UP001596087"/>
    </source>
</evidence>
<dbReference type="InterPro" id="IPR042070">
    <property type="entry name" value="PucR_C-HTH_sf"/>
</dbReference>
<gene>
    <name evidence="3" type="ORF">ACFPGP_07340</name>
</gene>
<reference evidence="4" key="1">
    <citation type="journal article" date="2019" name="Int. J. Syst. Evol. Microbiol.">
        <title>The Global Catalogue of Microorganisms (GCM) 10K type strain sequencing project: providing services to taxonomists for standard genome sequencing and annotation.</title>
        <authorList>
            <consortium name="The Broad Institute Genomics Platform"/>
            <consortium name="The Broad Institute Genome Sequencing Center for Infectious Disease"/>
            <person name="Wu L."/>
            <person name="Ma J."/>
        </authorList>
    </citation>
    <scope>NUCLEOTIDE SEQUENCE [LARGE SCALE GENOMIC DNA]</scope>
    <source>
        <strain evidence="4">DFY41</strain>
    </source>
</reference>
<dbReference type="Pfam" id="PF13556">
    <property type="entry name" value="HTH_30"/>
    <property type="match status" value="1"/>
</dbReference>